<dbReference type="Pfam" id="PF11833">
    <property type="entry name" value="CPP1-like"/>
    <property type="match status" value="1"/>
</dbReference>
<keyword evidence="1" id="KW-0472">Membrane</keyword>
<organism evidence="3 4">
    <name type="scientific">Cucumis melo</name>
    <name type="common">Muskmelon</name>
    <dbReference type="NCBI Taxonomy" id="3656"/>
    <lineage>
        <taxon>Eukaryota</taxon>
        <taxon>Viridiplantae</taxon>
        <taxon>Streptophyta</taxon>
        <taxon>Embryophyta</taxon>
        <taxon>Tracheophyta</taxon>
        <taxon>Spermatophyta</taxon>
        <taxon>Magnoliopsida</taxon>
        <taxon>eudicotyledons</taxon>
        <taxon>Gunneridae</taxon>
        <taxon>Pentapetalae</taxon>
        <taxon>rosids</taxon>
        <taxon>fabids</taxon>
        <taxon>Cucurbitales</taxon>
        <taxon>Cucurbitaceae</taxon>
        <taxon>Benincaseae</taxon>
        <taxon>Cucumis</taxon>
    </lineage>
</organism>
<evidence type="ECO:0000313" key="3">
    <source>
        <dbReference type="Proteomes" id="UP001652600"/>
    </source>
</evidence>
<sequence length="288" mass="30912">MAATLSVRPNPLSGGAAFPTLPAHRLVSTFLGKFTPLKGVSISQVFQTPAMTATLVQAGSRADDSTPFEMSVDNALKVLGVSDAASFDDILRARNSILADCKDEEETVAQIEAAYDMLLMRSLTQRRAGKVVSSRILYADVKHIKESKTRLMPQWLQSTRKNTQLSIETPTISDFGIQAVVYGALMVLTYVNGAATSTMMKYDGADVPGLILASSFGASLYFMTKRNVKLGKASIIVIGGLVAGAVVGSTVENWLQVGIVPFLGLQSPFAVISEFILFSQFLVSLYLS</sequence>
<gene>
    <name evidence="4" type="primary">LOC103490266</name>
    <name evidence="2" type="synonym">103490266</name>
</gene>
<evidence type="ECO:0000313" key="4">
    <source>
        <dbReference type="RefSeq" id="XP_008447928.1"/>
    </source>
</evidence>
<dbReference type="InParanoid" id="A0A1S3BIJ0"/>
<evidence type="ECO:0000256" key="1">
    <source>
        <dbReference type="SAM" id="Phobius"/>
    </source>
</evidence>
<accession>A0A1S3BIJ0</accession>
<reference evidence="4" key="2">
    <citation type="submission" date="2025-04" db="UniProtKB">
        <authorList>
            <consortium name="RefSeq"/>
        </authorList>
    </citation>
    <scope>IDENTIFICATION</scope>
</reference>
<keyword evidence="3" id="KW-1185">Reference proteome</keyword>
<dbReference type="EnsemblPlants" id="MELO3C013335.2.1">
    <property type="protein sequence ID" value="MELO3C013335.2.1"/>
    <property type="gene ID" value="MELO3C013335.2"/>
</dbReference>
<feature type="transmembrane region" description="Helical" evidence="1">
    <location>
        <begin position="267"/>
        <end position="287"/>
    </location>
</feature>
<reference evidence="2" key="1">
    <citation type="submission" date="2023-03" db="UniProtKB">
        <authorList>
            <consortium name="EnsemblPlants"/>
        </authorList>
    </citation>
    <scope>IDENTIFICATION</scope>
</reference>
<dbReference type="GeneID" id="103490266"/>
<keyword evidence="1" id="KW-1133">Transmembrane helix</keyword>
<feature type="transmembrane region" description="Helical" evidence="1">
    <location>
        <begin position="175"/>
        <end position="195"/>
    </location>
</feature>
<dbReference type="PANTHER" id="PTHR33372:SF10">
    <property type="entry name" value="OS03G0137300 PROTEIN"/>
    <property type="match status" value="1"/>
</dbReference>
<dbReference type="InterPro" id="IPR021788">
    <property type="entry name" value="CPP1-like"/>
</dbReference>
<proteinExistence type="predicted"/>
<dbReference type="AlphaFoldDB" id="A0A1S3BIJ0"/>
<dbReference type="Gramene" id="MELO3C013335.2.1">
    <property type="protein sequence ID" value="MELO3C013335.2.1"/>
    <property type="gene ID" value="MELO3C013335.2"/>
</dbReference>
<dbReference type="PANTHER" id="PTHR33372">
    <property type="match status" value="1"/>
</dbReference>
<evidence type="ECO:0000313" key="2">
    <source>
        <dbReference type="EnsemblPlants" id="MELO3C013335.2.1"/>
    </source>
</evidence>
<dbReference type="SMR" id="A0A1S3BIJ0"/>
<feature type="transmembrane region" description="Helical" evidence="1">
    <location>
        <begin position="235"/>
        <end position="255"/>
    </location>
</feature>
<name>A0A1S3BIJ0_CUCME</name>
<dbReference type="GO" id="GO:0031969">
    <property type="term" value="C:chloroplast membrane"/>
    <property type="evidence" value="ECO:0007669"/>
    <property type="project" value="TreeGrafter"/>
</dbReference>
<dbReference type="eggNOG" id="KOG0017">
    <property type="taxonomic scope" value="Eukaryota"/>
</dbReference>
<dbReference type="RefSeq" id="XP_008447928.1">
    <property type="nucleotide sequence ID" value="XM_008449706.2"/>
</dbReference>
<dbReference type="Proteomes" id="UP001652600">
    <property type="component" value="Chromosome 1"/>
</dbReference>
<dbReference type="KEGG" id="cmo:103490266"/>
<keyword evidence="1" id="KW-0812">Transmembrane</keyword>
<reference evidence="3" key="3">
    <citation type="submission" date="2025-05" db="UniProtKB">
        <authorList>
            <consortium name="RefSeq"/>
        </authorList>
    </citation>
    <scope>NUCLEOTIDE SEQUENCE [LARGE SCALE GENOMIC DNA]</scope>
</reference>
<protein>
    <submittedName>
        <fullName evidence="4">Protein CHAPERONE-LIKE PROTEIN OF POR1, chloroplastic-like isoform X1</fullName>
    </submittedName>
</protein>
<dbReference type="OrthoDB" id="513574at2759"/>